<evidence type="ECO:0000313" key="1">
    <source>
        <dbReference type="EMBL" id="KAI5661293.1"/>
    </source>
</evidence>
<dbReference type="EMBL" id="CM044705">
    <property type="protein sequence ID" value="KAI5661293.1"/>
    <property type="molecule type" value="Genomic_DNA"/>
</dbReference>
<organism evidence="1 2">
    <name type="scientific">Catharanthus roseus</name>
    <name type="common">Madagascar periwinkle</name>
    <name type="synonym">Vinca rosea</name>
    <dbReference type="NCBI Taxonomy" id="4058"/>
    <lineage>
        <taxon>Eukaryota</taxon>
        <taxon>Viridiplantae</taxon>
        <taxon>Streptophyta</taxon>
        <taxon>Embryophyta</taxon>
        <taxon>Tracheophyta</taxon>
        <taxon>Spermatophyta</taxon>
        <taxon>Magnoliopsida</taxon>
        <taxon>eudicotyledons</taxon>
        <taxon>Gunneridae</taxon>
        <taxon>Pentapetalae</taxon>
        <taxon>asterids</taxon>
        <taxon>lamiids</taxon>
        <taxon>Gentianales</taxon>
        <taxon>Apocynaceae</taxon>
        <taxon>Rauvolfioideae</taxon>
        <taxon>Vinceae</taxon>
        <taxon>Catharanthinae</taxon>
        <taxon>Catharanthus</taxon>
    </lineage>
</organism>
<proteinExistence type="predicted"/>
<protein>
    <submittedName>
        <fullName evidence="1">Uncharacterized protein</fullName>
    </submittedName>
</protein>
<name>A0ACC0AMX2_CATRO</name>
<dbReference type="Proteomes" id="UP001060085">
    <property type="component" value="Linkage Group LG05"/>
</dbReference>
<sequence>MVWPGARSDDDLGAVTDRNGRVERRAVTASSRGVRGCHRLQLGAKFFEQLAGSVPVDSSYSGAEYGATARGISSSDVGLGRDSGTSRSEEAGRVCSLCIHSSEGNEDEREDDDDDDDDSDDDEDDHEPVPVLEASSSGHRPALGKEKGFTGSLMSMMSPADGGPQDPVIIPSYSDHVAGCIWHGQDRGILKSRSRYVSLTRWTPSDPAMDLAGVADSPRSGLSTEQRTACYVLYLLGSSLFTDKSGNNVPDGLHTDPMRFLMYGFLPHPIRPQELCRPANNRVYMVKNVFIEALWLEALSHLLTSTWTSIPTIPPSRCTDDYMPWFLPPTHPWIQNPCRLPCGVQMPTIAPITPQVLLDMVAREFDCDDIDDVTKVSRVSDMIKRYHQTRH</sequence>
<comment type="caution">
    <text evidence="1">The sequence shown here is derived from an EMBL/GenBank/DDBJ whole genome shotgun (WGS) entry which is preliminary data.</text>
</comment>
<gene>
    <name evidence="1" type="ORF">M9H77_20616</name>
</gene>
<reference evidence="2" key="1">
    <citation type="journal article" date="2023" name="Nat. Plants">
        <title>Single-cell RNA sequencing provides a high-resolution roadmap for understanding the multicellular compartmentation of specialized metabolism.</title>
        <authorList>
            <person name="Sun S."/>
            <person name="Shen X."/>
            <person name="Li Y."/>
            <person name="Li Y."/>
            <person name="Wang S."/>
            <person name="Li R."/>
            <person name="Zhang H."/>
            <person name="Shen G."/>
            <person name="Guo B."/>
            <person name="Wei J."/>
            <person name="Xu J."/>
            <person name="St-Pierre B."/>
            <person name="Chen S."/>
            <person name="Sun C."/>
        </authorList>
    </citation>
    <scope>NUCLEOTIDE SEQUENCE [LARGE SCALE GENOMIC DNA]</scope>
</reference>
<accession>A0ACC0AMX2</accession>
<keyword evidence="2" id="KW-1185">Reference proteome</keyword>
<evidence type="ECO:0000313" key="2">
    <source>
        <dbReference type="Proteomes" id="UP001060085"/>
    </source>
</evidence>